<feature type="transmembrane region" description="Helical" evidence="1">
    <location>
        <begin position="134"/>
        <end position="154"/>
    </location>
</feature>
<keyword evidence="3" id="KW-1185">Reference proteome</keyword>
<reference evidence="2" key="1">
    <citation type="journal article" date="2020" name="Nat. Commun.">
        <title>Large-scale genome sequencing of mycorrhizal fungi provides insights into the early evolution of symbiotic traits.</title>
        <authorList>
            <person name="Miyauchi S."/>
            <person name="Kiss E."/>
            <person name="Kuo A."/>
            <person name="Drula E."/>
            <person name="Kohler A."/>
            <person name="Sanchez-Garcia M."/>
            <person name="Morin E."/>
            <person name="Andreopoulos B."/>
            <person name="Barry K.W."/>
            <person name="Bonito G."/>
            <person name="Buee M."/>
            <person name="Carver A."/>
            <person name="Chen C."/>
            <person name="Cichocki N."/>
            <person name="Clum A."/>
            <person name="Culley D."/>
            <person name="Crous P.W."/>
            <person name="Fauchery L."/>
            <person name="Girlanda M."/>
            <person name="Hayes R.D."/>
            <person name="Keri Z."/>
            <person name="LaButti K."/>
            <person name="Lipzen A."/>
            <person name="Lombard V."/>
            <person name="Magnuson J."/>
            <person name="Maillard F."/>
            <person name="Murat C."/>
            <person name="Nolan M."/>
            <person name="Ohm R.A."/>
            <person name="Pangilinan J."/>
            <person name="Pereira M.F."/>
            <person name="Perotto S."/>
            <person name="Peter M."/>
            <person name="Pfister S."/>
            <person name="Riley R."/>
            <person name="Sitrit Y."/>
            <person name="Stielow J.B."/>
            <person name="Szollosi G."/>
            <person name="Zifcakova L."/>
            <person name="Stursova M."/>
            <person name="Spatafora J.W."/>
            <person name="Tedersoo L."/>
            <person name="Vaario L.M."/>
            <person name="Yamada A."/>
            <person name="Yan M."/>
            <person name="Wang P."/>
            <person name="Xu J."/>
            <person name="Bruns T."/>
            <person name="Baldrian P."/>
            <person name="Vilgalys R."/>
            <person name="Dunand C."/>
            <person name="Henrissat B."/>
            <person name="Grigoriev I.V."/>
            <person name="Hibbett D."/>
            <person name="Nagy L.G."/>
            <person name="Martin F.M."/>
        </authorList>
    </citation>
    <scope>NUCLEOTIDE SEQUENCE</scope>
    <source>
        <strain evidence="2">UP504</strain>
    </source>
</reference>
<organism evidence="2 3">
    <name type="scientific">Hydnum rufescens UP504</name>
    <dbReference type="NCBI Taxonomy" id="1448309"/>
    <lineage>
        <taxon>Eukaryota</taxon>
        <taxon>Fungi</taxon>
        <taxon>Dikarya</taxon>
        <taxon>Basidiomycota</taxon>
        <taxon>Agaricomycotina</taxon>
        <taxon>Agaricomycetes</taxon>
        <taxon>Cantharellales</taxon>
        <taxon>Hydnaceae</taxon>
        <taxon>Hydnum</taxon>
    </lineage>
</organism>
<dbReference type="Proteomes" id="UP000886523">
    <property type="component" value="Unassembled WGS sequence"/>
</dbReference>
<proteinExistence type="predicted"/>
<feature type="transmembrane region" description="Helical" evidence="1">
    <location>
        <begin position="37"/>
        <end position="60"/>
    </location>
</feature>
<protein>
    <submittedName>
        <fullName evidence="2">Uncharacterized protein</fullName>
    </submittedName>
</protein>
<feature type="transmembrane region" description="Helical" evidence="1">
    <location>
        <begin position="72"/>
        <end position="92"/>
    </location>
</feature>
<keyword evidence="1" id="KW-0812">Transmembrane</keyword>
<gene>
    <name evidence="2" type="ORF">BS47DRAFT_1346069</name>
</gene>
<accession>A0A9P6DR89</accession>
<evidence type="ECO:0000256" key="1">
    <source>
        <dbReference type="SAM" id="Phobius"/>
    </source>
</evidence>
<dbReference type="OrthoDB" id="193478at2759"/>
<feature type="transmembrane region" description="Helical" evidence="1">
    <location>
        <begin position="7"/>
        <end position="31"/>
    </location>
</feature>
<keyword evidence="1" id="KW-1133">Transmembrane helix</keyword>
<dbReference type="Pfam" id="PF10067">
    <property type="entry name" value="DUF2306"/>
    <property type="match status" value="1"/>
</dbReference>
<dbReference type="AlphaFoldDB" id="A0A9P6DR89"/>
<feature type="transmembrane region" description="Helical" evidence="1">
    <location>
        <begin position="221"/>
        <end position="242"/>
    </location>
</feature>
<evidence type="ECO:0000313" key="3">
    <source>
        <dbReference type="Proteomes" id="UP000886523"/>
    </source>
</evidence>
<keyword evidence="1" id="KW-0472">Membrane</keyword>
<comment type="caution">
    <text evidence="2">The sequence shown here is derived from an EMBL/GenBank/DDBJ whole genome shotgun (WGS) entry which is preliminary data.</text>
</comment>
<feature type="transmembrane region" description="Helical" evidence="1">
    <location>
        <begin position="104"/>
        <end position="122"/>
    </location>
</feature>
<name>A0A9P6DR89_9AGAM</name>
<dbReference type="EMBL" id="MU128993">
    <property type="protein sequence ID" value="KAF9511926.1"/>
    <property type="molecule type" value="Genomic_DNA"/>
</dbReference>
<sequence>MGFRERFSLTFFIIFAGALVGFVLGEAFWATREPWKGLLAAHIILCFCTWSFLVIWQFVPAIRRRYILFHRINGYLSLLITLPALLFGMIVARKAFGGDMSDQAGFYCLGILQSFYGVQGILNVRDTRRHRRWMLRFVGLLGVAITMRFIILSANEIVTDIGSYYALWRCDELLFVSNGNLTAYPSCLAAQKAGESLAHVQVAIHASTREGRINKASMRRLISGMVIWVAFLIHIVGTEVYIRATEGANQHRLGFILGRPGMLPDEHPESTDH</sequence>
<dbReference type="InterPro" id="IPR018750">
    <property type="entry name" value="DUF2306_membrane"/>
</dbReference>
<evidence type="ECO:0000313" key="2">
    <source>
        <dbReference type="EMBL" id="KAF9511926.1"/>
    </source>
</evidence>